<gene>
    <name evidence="5" type="ORF">H3232_08060</name>
    <name evidence="6" type="ORF">IMX20_02425</name>
</gene>
<evidence type="ECO:0000256" key="2">
    <source>
        <dbReference type="ARBA" id="ARBA00022741"/>
    </source>
</evidence>
<name>A0A7M1KTS7_9LACT</name>
<dbReference type="AlphaFoldDB" id="A0A7M1KTS7"/>
<dbReference type="PROSITE" id="PS50893">
    <property type="entry name" value="ABC_TRANSPORTER_2"/>
    <property type="match status" value="1"/>
</dbReference>
<dbReference type="InterPro" id="IPR017871">
    <property type="entry name" value="ABC_transporter-like_CS"/>
</dbReference>
<evidence type="ECO:0000256" key="3">
    <source>
        <dbReference type="ARBA" id="ARBA00022840"/>
    </source>
</evidence>
<dbReference type="CDD" id="cd03230">
    <property type="entry name" value="ABC_DR_subfamily_A"/>
    <property type="match status" value="1"/>
</dbReference>
<evidence type="ECO:0000259" key="4">
    <source>
        <dbReference type="PROSITE" id="PS50893"/>
    </source>
</evidence>
<proteinExistence type="predicted"/>
<organism evidence="6 8">
    <name type="scientific">Aerococcus urinaeequi</name>
    <dbReference type="NCBI Taxonomy" id="51665"/>
    <lineage>
        <taxon>Bacteria</taxon>
        <taxon>Bacillati</taxon>
        <taxon>Bacillota</taxon>
        <taxon>Bacilli</taxon>
        <taxon>Lactobacillales</taxon>
        <taxon>Aerococcaceae</taxon>
        <taxon>Aerococcus</taxon>
    </lineage>
</organism>
<reference evidence="5 7" key="1">
    <citation type="submission" date="2020-07" db="EMBL/GenBank/DDBJ databases">
        <title>Draft Genome Sequences of Lactobacillales Isolated from the International Space Station.</title>
        <authorList>
            <person name="Bharadwaj A.R."/>
            <person name="Singh N.K."/>
            <person name="Wood J.M."/>
            <person name="Debieu M."/>
            <person name="O'Hara N.B."/>
            <person name="Karouia F."/>
            <person name="Mason C.E."/>
            <person name="Venkateswaran K."/>
        </authorList>
    </citation>
    <scope>NUCLEOTIDE SEQUENCE [LARGE SCALE GENOMIC DNA]</scope>
    <source>
        <strain evidence="5 7">151250015-1-258-55</strain>
    </source>
</reference>
<dbReference type="Gene3D" id="3.40.50.300">
    <property type="entry name" value="P-loop containing nucleotide triphosphate hydrolases"/>
    <property type="match status" value="1"/>
</dbReference>
<evidence type="ECO:0000313" key="7">
    <source>
        <dbReference type="Proteomes" id="UP000540056"/>
    </source>
</evidence>
<dbReference type="EMBL" id="JACGAN010000014">
    <property type="protein sequence ID" value="MBA5747137.1"/>
    <property type="molecule type" value="Genomic_DNA"/>
</dbReference>
<evidence type="ECO:0000313" key="5">
    <source>
        <dbReference type="EMBL" id="MBA5747137.1"/>
    </source>
</evidence>
<evidence type="ECO:0000256" key="1">
    <source>
        <dbReference type="ARBA" id="ARBA00022448"/>
    </source>
</evidence>
<sequence length="251" mass="27572">MNKMTLTVKGLTGGYSSQPVLKDINFEIASGEIVGLIGLNGAGKSTTIKHIIGLMRAMKGEIAIDGHQLTDDANAYRQSFTYIPEMPVLYEALTLKEHIELTGMAYGLGKEEALRNAQPLLETFRLDKRLDWLPIHFSKGMKQKVMIVCAFLVETSLYVVDEPFLGLDPLAIHDFIDTLKAKRDAGASVLMTTHVLATAEQYCDRFLFLADGELVAAGTLDEIRVQYQLPGATLDDLYLHLAKGADDHASA</sequence>
<reference evidence="6 8" key="2">
    <citation type="submission" date="2020-10" db="EMBL/GenBank/DDBJ databases">
        <title>Plasmid carrying two tetracycline resistance determinant.</title>
        <authorList>
            <person name="Yang Q."/>
        </authorList>
    </citation>
    <scope>NUCLEOTIDE SEQUENCE [LARGE SCALE GENOMIC DNA]</scope>
    <source>
        <strain evidence="6 8">T43</strain>
    </source>
</reference>
<dbReference type="PROSITE" id="PS00211">
    <property type="entry name" value="ABC_TRANSPORTER_1"/>
    <property type="match status" value="1"/>
</dbReference>
<dbReference type="PANTHER" id="PTHR42939:SF5">
    <property type="entry name" value="ABC-TYPE TRANSPORTER ATP-BINDING PROTEIN ECSA"/>
    <property type="match status" value="1"/>
</dbReference>
<dbReference type="SUPFAM" id="SSF52540">
    <property type="entry name" value="P-loop containing nucleoside triphosphate hydrolases"/>
    <property type="match status" value="1"/>
</dbReference>
<dbReference type="InterPro" id="IPR003439">
    <property type="entry name" value="ABC_transporter-like_ATP-bd"/>
</dbReference>
<keyword evidence="3 6" id="KW-0067">ATP-binding</keyword>
<evidence type="ECO:0000313" key="6">
    <source>
        <dbReference type="EMBL" id="QOQ79574.1"/>
    </source>
</evidence>
<dbReference type="EMBL" id="CP063065">
    <property type="protein sequence ID" value="QOQ79574.1"/>
    <property type="molecule type" value="Genomic_DNA"/>
</dbReference>
<dbReference type="InterPro" id="IPR027417">
    <property type="entry name" value="P-loop_NTPase"/>
</dbReference>
<dbReference type="GO" id="GO:0005524">
    <property type="term" value="F:ATP binding"/>
    <property type="evidence" value="ECO:0007669"/>
    <property type="project" value="UniProtKB-KW"/>
</dbReference>
<dbReference type="PANTHER" id="PTHR42939">
    <property type="entry name" value="ABC TRANSPORTER ATP-BINDING PROTEIN ALBC-RELATED"/>
    <property type="match status" value="1"/>
</dbReference>
<dbReference type="Proteomes" id="UP000540056">
    <property type="component" value="Unassembled WGS sequence"/>
</dbReference>
<dbReference type="GO" id="GO:0016887">
    <property type="term" value="F:ATP hydrolysis activity"/>
    <property type="evidence" value="ECO:0007669"/>
    <property type="project" value="InterPro"/>
</dbReference>
<feature type="domain" description="ABC transporter" evidence="4">
    <location>
        <begin position="6"/>
        <end position="236"/>
    </location>
</feature>
<dbReference type="Pfam" id="PF00005">
    <property type="entry name" value="ABC_tran"/>
    <property type="match status" value="1"/>
</dbReference>
<dbReference type="InterPro" id="IPR003593">
    <property type="entry name" value="AAA+_ATPase"/>
</dbReference>
<dbReference type="InterPro" id="IPR051782">
    <property type="entry name" value="ABC_Transporter_VariousFunc"/>
</dbReference>
<dbReference type="Proteomes" id="UP000595091">
    <property type="component" value="Chromosome"/>
</dbReference>
<keyword evidence="1" id="KW-0813">Transport</keyword>
<keyword evidence="7" id="KW-1185">Reference proteome</keyword>
<protein>
    <submittedName>
        <fullName evidence="6">ABC transporter ATP-binding protein</fullName>
    </submittedName>
</protein>
<accession>A0A7M1KTS7</accession>
<dbReference type="SMART" id="SM00382">
    <property type="entry name" value="AAA"/>
    <property type="match status" value="1"/>
</dbReference>
<evidence type="ECO:0000313" key="8">
    <source>
        <dbReference type="Proteomes" id="UP000595091"/>
    </source>
</evidence>
<keyword evidence="2" id="KW-0547">Nucleotide-binding</keyword>